<name>A0ABV7FAP3_9BURK</name>
<evidence type="ECO:0000313" key="2">
    <source>
        <dbReference type="Proteomes" id="UP001595530"/>
    </source>
</evidence>
<dbReference type="Proteomes" id="UP001595530">
    <property type="component" value="Unassembled WGS sequence"/>
</dbReference>
<gene>
    <name evidence="1" type="ORF">ACFOFO_24715</name>
</gene>
<sequence length="49" mass="5651">MHENTALRQLNNVFLPIFAQKYSGQVRAKGNNRVHFGFVICARNFGEKE</sequence>
<keyword evidence="2" id="KW-1185">Reference proteome</keyword>
<comment type="caution">
    <text evidence="1">The sequence shown here is derived from an EMBL/GenBank/DDBJ whole genome shotgun (WGS) entry which is preliminary data.</text>
</comment>
<dbReference type="EMBL" id="JBHRTP010000101">
    <property type="protein sequence ID" value="MFC3111116.1"/>
    <property type="molecule type" value="Genomic_DNA"/>
</dbReference>
<organism evidence="1 2">
    <name type="scientific">Undibacterium arcticum</name>
    <dbReference type="NCBI Taxonomy" id="1762892"/>
    <lineage>
        <taxon>Bacteria</taxon>
        <taxon>Pseudomonadati</taxon>
        <taxon>Pseudomonadota</taxon>
        <taxon>Betaproteobacteria</taxon>
        <taxon>Burkholderiales</taxon>
        <taxon>Oxalobacteraceae</taxon>
        <taxon>Undibacterium</taxon>
    </lineage>
</organism>
<proteinExistence type="predicted"/>
<protein>
    <submittedName>
        <fullName evidence="1">Uncharacterized protein</fullName>
    </submittedName>
</protein>
<dbReference type="RefSeq" id="WP_390324341.1">
    <property type="nucleotide sequence ID" value="NZ_JBHRTP010000101.1"/>
</dbReference>
<evidence type="ECO:0000313" key="1">
    <source>
        <dbReference type="EMBL" id="MFC3111116.1"/>
    </source>
</evidence>
<accession>A0ABV7FAP3</accession>
<reference evidence="2" key="1">
    <citation type="journal article" date="2019" name="Int. J. Syst. Evol. Microbiol.">
        <title>The Global Catalogue of Microorganisms (GCM) 10K type strain sequencing project: providing services to taxonomists for standard genome sequencing and annotation.</title>
        <authorList>
            <consortium name="The Broad Institute Genomics Platform"/>
            <consortium name="The Broad Institute Genome Sequencing Center for Infectious Disease"/>
            <person name="Wu L."/>
            <person name="Ma J."/>
        </authorList>
    </citation>
    <scope>NUCLEOTIDE SEQUENCE [LARGE SCALE GENOMIC DNA]</scope>
    <source>
        <strain evidence="2">KCTC 42986</strain>
    </source>
</reference>